<dbReference type="SUPFAM" id="SSF53328">
    <property type="entry name" value="Formyltransferase"/>
    <property type="match status" value="1"/>
</dbReference>
<dbReference type="PANTHER" id="PTHR43369">
    <property type="entry name" value="PHOSPHORIBOSYLGLYCINAMIDE FORMYLTRANSFERASE"/>
    <property type="match status" value="1"/>
</dbReference>
<gene>
    <name evidence="6" type="ORF">UFOPK3770_00582</name>
</gene>
<dbReference type="Pfam" id="PF00551">
    <property type="entry name" value="Formyl_trans_N"/>
    <property type="match status" value="1"/>
</dbReference>
<dbReference type="NCBIfam" id="TIGR00639">
    <property type="entry name" value="PurN"/>
    <property type="match status" value="1"/>
</dbReference>
<sequence length="202" mass="21886">MTPYSIVVLASGSGSLLQSLIDSQEQDNYTIDLVITDRDCPAVERAQRANIATRVIHMGPNRNQWDTTLRTALDTTHPDLIVSAGFMRVLGAEIVSAFEGRLINIHPALLPKFPGAHAVRDALAAGVATTGTTVHFVDYGVDTGAIIAQKEVAILPSDDEGTLHERIKVLEQELLVEVVARFAAGKVKYQVLREHPGSSDHE</sequence>
<evidence type="ECO:0000256" key="3">
    <source>
        <dbReference type="ARBA" id="ARBA00022679"/>
    </source>
</evidence>
<dbReference type="Gene3D" id="3.40.50.170">
    <property type="entry name" value="Formyl transferase, N-terminal domain"/>
    <property type="match status" value="1"/>
</dbReference>
<dbReference type="InterPro" id="IPR002376">
    <property type="entry name" value="Formyl_transf_N"/>
</dbReference>
<dbReference type="HAMAP" id="MF_01930">
    <property type="entry name" value="PurN"/>
    <property type="match status" value="1"/>
</dbReference>
<evidence type="ECO:0000256" key="1">
    <source>
        <dbReference type="ARBA" id="ARBA00005054"/>
    </source>
</evidence>
<accession>A0A6J5Z4Y5</accession>
<keyword evidence="4" id="KW-0658">Purine biosynthesis</keyword>
<feature type="domain" description="Formyl transferase N-terminal" evidence="5">
    <location>
        <begin position="6"/>
        <end position="179"/>
    </location>
</feature>
<organism evidence="6">
    <name type="scientific">freshwater metagenome</name>
    <dbReference type="NCBI Taxonomy" id="449393"/>
    <lineage>
        <taxon>unclassified sequences</taxon>
        <taxon>metagenomes</taxon>
        <taxon>ecological metagenomes</taxon>
    </lineage>
</organism>
<proteinExistence type="inferred from homology"/>
<dbReference type="PANTHER" id="PTHR43369:SF2">
    <property type="entry name" value="PHOSPHORIBOSYLGLYCINAMIDE FORMYLTRANSFERASE"/>
    <property type="match status" value="1"/>
</dbReference>
<evidence type="ECO:0000259" key="5">
    <source>
        <dbReference type="Pfam" id="PF00551"/>
    </source>
</evidence>
<evidence type="ECO:0000256" key="4">
    <source>
        <dbReference type="ARBA" id="ARBA00022755"/>
    </source>
</evidence>
<dbReference type="GO" id="GO:0005829">
    <property type="term" value="C:cytosol"/>
    <property type="evidence" value="ECO:0007669"/>
    <property type="project" value="TreeGrafter"/>
</dbReference>
<comment type="pathway">
    <text evidence="1">Purine metabolism; IMP biosynthesis via de novo pathway; N(2)-formyl-N(1)-(5-phospho-D-ribosyl)glycinamide from N(1)-(5-phospho-D-ribosyl)glycinamide (10-formyl THF route): step 1/1.</text>
</comment>
<reference evidence="6" key="1">
    <citation type="submission" date="2020-05" db="EMBL/GenBank/DDBJ databases">
        <authorList>
            <person name="Chiriac C."/>
            <person name="Salcher M."/>
            <person name="Ghai R."/>
            <person name="Kavagutti S V."/>
        </authorList>
    </citation>
    <scope>NUCLEOTIDE SEQUENCE</scope>
</reference>
<dbReference type="InterPro" id="IPR004607">
    <property type="entry name" value="GART"/>
</dbReference>
<dbReference type="GO" id="GO:0004644">
    <property type="term" value="F:phosphoribosylglycinamide formyltransferase activity"/>
    <property type="evidence" value="ECO:0007669"/>
    <property type="project" value="UniProtKB-EC"/>
</dbReference>
<keyword evidence="3" id="KW-0808">Transferase</keyword>
<dbReference type="EMBL" id="CAESAJ010000047">
    <property type="protein sequence ID" value="CAB4336172.1"/>
    <property type="molecule type" value="Genomic_DNA"/>
</dbReference>
<dbReference type="EC" id="2.1.2.2" evidence="2"/>
<dbReference type="InterPro" id="IPR036477">
    <property type="entry name" value="Formyl_transf_N_sf"/>
</dbReference>
<dbReference type="GO" id="GO:0006189">
    <property type="term" value="P:'de novo' IMP biosynthetic process"/>
    <property type="evidence" value="ECO:0007669"/>
    <property type="project" value="InterPro"/>
</dbReference>
<evidence type="ECO:0000256" key="2">
    <source>
        <dbReference type="ARBA" id="ARBA00012254"/>
    </source>
</evidence>
<protein>
    <recommendedName>
        <fullName evidence="2">phosphoribosylglycinamide formyltransferase 1</fullName>
        <ecNumber evidence="2">2.1.2.2</ecNumber>
    </recommendedName>
</protein>
<evidence type="ECO:0000313" key="6">
    <source>
        <dbReference type="EMBL" id="CAB4336172.1"/>
    </source>
</evidence>
<dbReference type="CDD" id="cd08645">
    <property type="entry name" value="FMT_core_GART"/>
    <property type="match status" value="1"/>
</dbReference>
<dbReference type="AlphaFoldDB" id="A0A6J5Z4Y5"/>
<name>A0A6J5Z4Y5_9ZZZZ</name>